<dbReference type="PANTHER" id="PTHR35526:SF3">
    <property type="entry name" value="ANTI-SIGMA-F FACTOR RSBW"/>
    <property type="match status" value="1"/>
</dbReference>
<proteinExistence type="predicted"/>
<feature type="compositionally biased region" description="Polar residues" evidence="2">
    <location>
        <begin position="19"/>
        <end position="28"/>
    </location>
</feature>
<reference evidence="4 5" key="1">
    <citation type="submission" date="2017-11" db="EMBL/GenBank/DDBJ databases">
        <title>Streptomyces carmine sp. nov., a novel actinomycete isolated from Sophora alopecuroides in Xinjiang, China.</title>
        <authorList>
            <person name="Wang Y."/>
            <person name="Luo X."/>
            <person name="Wan C."/>
            <person name="Zhang L."/>
        </authorList>
    </citation>
    <scope>NUCLEOTIDE SEQUENCE [LARGE SCALE GENOMIC DNA]</scope>
    <source>
        <strain evidence="4 5">TRM SA0054</strain>
    </source>
</reference>
<dbReference type="InterPro" id="IPR036890">
    <property type="entry name" value="HATPase_C_sf"/>
</dbReference>
<organism evidence="4 5">
    <name type="scientific">Streptomyces carminius</name>
    <dbReference type="NCBI Taxonomy" id="2665496"/>
    <lineage>
        <taxon>Bacteria</taxon>
        <taxon>Bacillati</taxon>
        <taxon>Actinomycetota</taxon>
        <taxon>Actinomycetes</taxon>
        <taxon>Kitasatosporales</taxon>
        <taxon>Streptomycetaceae</taxon>
        <taxon>Streptomyces</taxon>
    </lineage>
</organism>
<keyword evidence="5" id="KW-1185">Reference proteome</keyword>
<protein>
    <recommendedName>
        <fullName evidence="3">Histidine kinase/HSP90-like ATPase domain-containing protein</fullName>
    </recommendedName>
</protein>
<evidence type="ECO:0000256" key="2">
    <source>
        <dbReference type="SAM" id="MobiDB-lite"/>
    </source>
</evidence>
<dbReference type="EMBL" id="PGGW01000049">
    <property type="protein sequence ID" value="PJE97098.1"/>
    <property type="molecule type" value="Genomic_DNA"/>
</dbReference>
<dbReference type="Gene3D" id="3.30.565.10">
    <property type="entry name" value="Histidine kinase-like ATPase, C-terminal domain"/>
    <property type="match status" value="1"/>
</dbReference>
<dbReference type="SUPFAM" id="SSF55874">
    <property type="entry name" value="ATPase domain of HSP90 chaperone/DNA topoisomerase II/histidine kinase"/>
    <property type="match status" value="1"/>
</dbReference>
<evidence type="ECO:0000259" key="3">
    <source>
        <dbReference type="Pfam" id="PF13581"/>
    </source>
</evidence>
<comment type="caution">
    <text evidence="4">The sequence shown here is derived from an EMBL/GenBank/DDBJ whole genome shotgun (WGS) entry which is preliminary data.</text>
</comment>
<keyword evidence="1" id="KW-0808">Transferase</keyword>
<dbReference type="CDD" id="cd16936">
    <property type="entry name" value="HATPase_RsbW-like"/>
    <property type="match status" value="1"/>
</dbReference>
<sequence>MPGMTAVRPRRTGHPGYNVTKTRTPQTAQDARRLARVALCAWGLENAAETAALLLSELIANAVRHACGPSIRIVIDRPAQDRVYVAVVDRAPRQVPEVRAPGPEAVSGRGLVLVEELADRWGCEVLGPVRRPWGKRVWAEMTVSR</sequence>
<feature type="region of interest" description="Disordered" evidence="2">
    <location>
        <begin position="1"/>
        <end position="28"/>
    </location>
</feature>
<name>A0A2M8LYN9_9ACTN</name>
<dbReference type="InterPro" id="IPR003594">
    <property type="entry name" value="HATPase_dom"/>
</dbReference>
<gene>
    <name evidence="4" type="ORF">CUT44_14025</name>
</gene>
<dbReference type="PANTHER" id="PTHR35526">
    <property type="entry name" value="ANTI-SIGMA-F FACTOR RSBW-RELATED"/>
    <property type="match status" value="1"/>
</dbReference>
<evidence type="ECO:0000256" key="1">
    <source>
        <dbReference type="ARBA" id="ARBA00022527"/>
    </source>
</evidence>
<dbReference type="GO" id="GO:0004674">
    <property type="term" value="F:protein serine/threonine kinase activity"/>
    <property type="evidence" value="ECO:0007669"/>
    <property type="project" value="UniProtKB-KW"/>
</dbReference>
<feature type="domain" description="Histidine kinase/HSP90-like ATPase" evidence="3">
    <location>
        <begin position="24"/>
        <end position="121"/>
    </location>
</feature>
<accession>A0A2M8LYN9</accession>
<keyword evidence="1" id="KW-0418">Kinase</keyword>
<dbReference type="Proteomes" id="UP000230407">
    <property type="component" value="Unassembled WGS sequence"/>
</dbReference>
<dbReference type="InterPro" id="IPR050267">
    <property type="entry name" value="Anti-sigma-factor_SerPK"/>
</dbReference>
<evidence type="ECO:0000313" key="5">
    <source>
        <dbReference type="Proteomes" id="UP000230407"/>
    </source>
</evidence>
<dbReference type="AlphaFoldDB" id="A0A2M8LYN9"/>
<evidence type="ECO:0000313" key="4">
    <source>
        <dbReference type="EMBL" id="PJE97098.1"/>
    </source>
</evidence>
<keyword evidence="1" id="KW-0723">Serine/threonine-protein kinase</keyword>
<dbReference type="Pfam" id="PF13581">
    <property type="entry name" value="HATPase_c_2"/>
    <property type="match status" value="1"/>
</dbReference>